<proteinExistence type="predicted"/>
<accession>A0A4R7I4Z5</accession>
<evidence type="ECO:0000256" key="1">
    <source>
        <dbReference type="SAM" id="SignalP"/>
    </source>
</evidence>
<reference evidence="2 3" key="1">
    <citation type="submission" date="2019-03" db="EMBL/GenBank/DDBJ databases">
        <title>Sequencing the genomes of 1000 actinobacteria strains.</title>
        <authorList>
            <person name="Klenk H.-P."/>
        </authorList>
    </citation>
    <scope>NUCLEOTIDE SEQUENCE [LARGE SCALE GENOMIC DNA]</scope>
    <source>
        <strain evidence="2 3">DSM 18936</strain>
    </source>
</reference>
<name>A0A4R7I4Z5_9ACTN</name>
<dbReference type="Proteomes" id="UP000294558">
    <property type="component" value="Unassembled WGS sequence"/>
</dbReference>
<dbReference type="EMBL" id="SOAU01000001">
    <property type="protein sequence ID" value="TDT18615.1"/>
    <property type="molecule type" value="Genomic_DNA"/>
</dbReference>
<evidence type="ECO:0000313" key="3">
    <source>
        <dbReference type="Proteomes" id="UP000294558"/>
    </source>
</evidence>
<dbReference type="AlphaFoldDB" id="A0A4R7I4Z5"/>
<gene>
    <name evidence="2" type="ORF">BDK89_4243</name>
</gene>
<dbReference type="OrthoDB" id="9778118at2"/>
<comment type="caution">
    <text evidence="2">The sequence shown here is derived from an EMBL/GenBank/DDBJ whole genome shotgun (WGS) entry which is preliminary data.</text>
</comment>
<organism evidence="2 3">
    <name type="scientific">Ilumatobacter fluminis</name>
    <dbReference type="NCBI Taxonomy" id="467091"/>
    <lineage>
        <taxon>Bacteria</taxon>
        <taxon>Bacillati</taxon>
        <taxon>Actinomycetota</taxon>
        <taxon>Acidimicrobiia</taxon>
        <taxon>Acidimicrobiales</taxon>
        <taxon>Ilumatobacteraceae</taxon>
        <taxon>Ilumatobacter</taxon>
    </lineage>
</organism>
<sequence>MGGRLRRKRLRGAAILTVVAGLLVAATPRVDASTDEPAVETFPLEVGPWLAVGYAFGAATATQDGITITWDGSIPADFEFSVFDDDTAEGTWAHQGEATMEFSGSAGGATLSAVADLTFAGGGPIGGSNEQLVLSGNSSTTGQVRVDVAGAARSMSIDNANTISPIALEVESTTCDEAYGRWAYAVEQEFDTLGWDATFDGYWFGYRQSAEVTDGIDQLLDAATVDGADVTSRAKILELAASLLQEYNSFAGAGSWTFDQVASLGARTEAVLTTLRNLSECDRRLYGPDNVETFINGLTFVIQNLIISTAGQDAMTSTQFQHLVHLGVRNAAIGPGSPNPFYADAALNTLIDGGSRILAANVDPADGLIAINDDTRRVMAIGAAMGWTYEVDGVPYDARAVYQTDLGESWEGAVPGADE</sequence>
<feature type="signal peptide" evidence="1">
    <location>
        <begin position="1"/>
        <end position="25"/>
    </location>
</feature>
<keyword evidence="1" id="KW-0732">Signal</keyword>
<feature type="chain" id="PRO_5039544443" evidence="1">
    <location>
        <begin position="26"/>
        <end position="419"/>
    </location>
</feature>
<dbReference type="RefSeq" id="WP_133870821.1">
    <property type="nucleotide sequence ID" value="NZ_SOAU01000001.1"/>
</dbReference>
<keyword evidence="3" id="KW-1185">Reference proteome</keyword>
<evidence type="ECO:0000313" key="2">
    <source>
        <dbReference type="EMBL" id="TDT18615.1"/>
    </source>
</evidence>
<protein>
    <submittedName>
        <fullName evidence="2">Uncharacterized protein</fullName>
    </submittedName>
</protein>